<feature type="transmembrane region" description="Helical" evidence="6">
    <location>
        <begin position="141"/>
        <end position="161"/>
    </location>
</feature>
<evidence type="ECO:0000313" key="9">
    <source>
        <dbReference type="Proteomes" id="UP000784435"/>
    </source>
</evidence>
<feature type="transmembrane region" description="Helical" evidence="6">
    <location>
        <begin position="22"/>
        <end position="43"/>
    </location>
</feature>
<proteinExistence type="predicted"/>
<dbReference type="Proteomes" id="UP000784435">
    <property type="component" value="Unassembled WGS sequence"/>
</dbReference>
<feature type="transmembrane region" description="Helical" evidence="6">
    <location>
        <begin position="83"/>
        <end position="102"/>
    </location>
</feature>
<keyword evidence="2" id="KW-1003">Cell membrane</keyword>
<evidence type="ECO:0000256" key="4">
    <source>
        <dbReference type="ARBA" id="ARBA00022989"/>
    </source>
</evidence>
<comment type="subcellular location">
    <subcellularLocation>
        <location evidence="1">Cell membrane</location>
        <topology evidence="1">Multi-pass membrane protein</topology>
    </subcellularLocation>
</comment>
<comment type="caution">
    <text evidence="8">The sequence shown here is derived from an EMBL/GenBank/DDBJ whole genome shotgun (WGS) entry which is preliminary data.</text>
</comment>
<protein>
    <submittedName>
        <fullName evidence="8">DUF3817 domain-containing protein</fullName>
    </submittedName>
</protein>
<dbReference type="PANTHER" id="PTHR40077:SF1">
    <property type="entry name" value="MEMBRANE PROTEIN"/>
    <property type="match status" value="1"/>
</dbReference>
<dbReference type="EMBL" id="DYUK01000014">
    <property type="protein sequence ID" value="HJG78850.1"/>
    <property type="molecule type" value="Genomic_DNA"/>
</dbReference>
<dbReference type="NCBIfam" id="TIGR03954">
    <property type="entry name" value="integ_memb_HG"/>
    <property type="match status" value="1"/>
</dbReference>
<dbReference type="GO" id="GO:0005886">
    <property type="term" value="C:plasma membrane"/>
    <property type="evidence" value="ECO:0007669"/>
    <property type="project" value="UniProtKB-SubCell"/>
</dbReference>
<name>A0A921SM43_9MICO</name>
<evidence type="ECO:0000313" key="8">
    <source>
        <dbReference type="EMBL" id="HJG78850.1"/>
    </source>
</evidence>
<feature type="transmembrane region" description="Helical" evidence="6">
    <location>
        <begin position="55"/>
        <end position="77"/>
    </location>
</feature>
<accession>A0A921SM43</accession>
<dbReference type="AlphaFoldDB" id="A0A921SM43"/>
<evidence type="ECO:0000259" key="7">
    <source>
        <dbReference type="Pfam" id="PF12823"/>
    </source>
</evidence>
<reference evidence="8" key="2">
    <citation type="submission" date="2021-09" db="EMBL/GenBank/DDBJ databases">
        <authorList>
            <person name="Gilroy R."/>
        </authorList>
    </citation>
    <scope>NUCLEOTIDE SEQUENCE</scope>
    <source>
        <strain evidence="8">ChiGjej5B5-7349</strain>
    </source>
</reference>
<evidence type="ECO:0000256" key="6">
    <source>
        <dbReference type="SAM" id="Phobius"/>
    </source>
</evidence>
<gene>
    <name evidence="8" type="ORF">K8V08_00370</name>
</gene>
<evidence type="ECO:0000256" key="1">
    <source>
        <dbReference type="ARBA" id="ARBA00004651"/>
    </source>
</evidence>
<organism evidence="8 9">
    <name type="scientific">Brevibacterium senegalense</name>
    <dbReference type="NCBI Taxonomy" id="1033736"/>
    <lineage>
        <taxon>Bacteria</taxon>
        <taxon>Bacillati</taxon>
        <taxon>Actinomycetota</taxon>
        <taxon>Actinomycetes</taxon>
        <taxon>Micrococcales</taxon>
        <taxon>Brevibacteriaceae</taxon>
        <taxon>Brevibacterium</taxon>
    </lineage>
</organism>
<keyword evidence="3 6" id="KW-0812">Transmembrane</keyword>
<reference evidence="8" key="1">
    <citation type="journal article" date="2021" name="PeerJ">
        <title>Extensive microbial diversity within the chicken gut microbiome revealed by metagenomics and culture.</title>
        <authorList>
            <person name="Gilroy R."/>
            <person name="Ravi A."/>
            <person name="Getino M."/>
            <person name="Pursley I."/>
            <person name="Horton D.L."/>
            <person name="Alikhan N.F."/>
            <person name="Baker D."/>
            <person name="Gharbi K."/>
            <person name="Hall N."/>
            <person name="Watson M."/>
            <person name="Adriaenssens E.M."/>
            <person name="Foster-Nyarko E."/>
            <person name="Jarju S."/>
            <person name="Secka A."/>
            <person name="Antonio M."/>
            <person name="Oren A."/>
            <person name="Chaudhuri R.R."/>
            <person name="La Ragione R."/>
            <person name="Hildebrand F."/>
            <person name="Pallen M.J."/>
        </authorList>
    </citation>
    <scope>NUCLEOTIDE SEQUENCE</scope>
    <source>
        <strain evidence="8">ChiGjej5B5-7349</strain>
    </source>
</reference>
<evidence type="ECO:0000256" key="2">
    <source>
        <dbReference type="ARBA" id="ARBA00022475"/>
    </source>
</evidence>
<dbReference type="Pfam" id="PF12823">
    <property type="entry name" value="DUF3817"/>
    <property type="match status" value="1"/>
</dbReference>
<dbReference type="InterPro" id="IPR023845">
    <property type="entry name" value="DUF3817_TM"/>
</dbReference>
<keyword evidence="5 6" id="KW-0472">Membrane</keyword>
<evidence type="ECO:0000256" key="5">
    <source>
        <dbReference type="ARBA" id="ARBA00023136"/>
    </source>
</evidence>
<evidence type="ECO:0000256" key="3">
    <source>
        <dbReference type="ARBA" id="ARBA00022692"/>
    </source>
</evidence>
<keyword evidence="4 6" id="KW-1133">Transmembrane helix</keyword>
<dbReference type="PANTHER" id="PTHR40077">
    <property type="entry name" value="MEMBRANE PROTEIN-RELATED"/>
    <property type="match status" value="1"/>
</dbReference>
<feature type="domain" description="DUF3817" evidence="7">
    <location>
        <begin position="21"/>
        <end position="104"/>
    </location>
</feature>
<sequence length="165" mass="17441">MQIKNAAAVVGGNDGGVTPQRFFSLFAIGEAITWALLLIGMFLKYVTKTTEVMVSIGGSVHGFMFIAFCFATVFVGISQKWGAGWILLGLASAIPPFATIPFEISSVRRGKLAGGWGLGPEGREPRGFVQRVIAWAITRPVLTLVLGLVVVAAIFTAMMVAGPPV</sequence>